<evidence type="ECO:0000256" key="4">
    <source>
        <dbReference type="ARBA" id="ARBA00022729"/>
    </source>
</evidence>
<dbReference type="PROSITE" id="PS51257">
    <property type="entry name" value="PROKAR_LIPOPROTEIN"/>
    <property type="match status" value="1"/>
</dbReference>
<evidence type="ECO:0000256" key="2">
    <source>
        <dbReference type="ARBA" id="ARBA00022448"/>
    </source>
</evidence>
<keyword evidence="3" id="KW-0479">Metal-binding</keyword>
<dbReference type="InterPro" id="IPR050492">
    <property type="entry name" value="Bact_metal-bind_prot9"/>
</dbReference>
<dbReference type="Pfam" id="PF01297">
    <property type="entry name" value="ZnuA"/>
    <property type="match status" value="1"/>
</dbReference>
<dbReference type="SUPFAM" id="SSF53807">
    <property type="entry name" value="Helical backbone' metal receptor"/>
    <property type="match status" value="1"/>
</dbReference>
<dbReference type="Proteomes" id="UP000825367">
    <property type="component" value="Chromosome"/>
</dbReference>
<gene>
    <name evidence="6" type="ORF">K0O64_26100</name>
</gene>
<keyword evidence="4 5" id="KW-0732">Signal</keyword>
<evidence type="ECO:0000256" key="5">
    <source>
        <dbReference type="SAM" id="SignalP"/>
    </source>
</evidence>
<reference evidence="6 7" key="1">
    <citation type="submission" date="2021-07" db="EMBL/GenBank/DDBJ databases">
        <title>Whole genome sequencing of non-tuberculosis mycobacteria type-strains.</title>
        <authorList>
            <person name="Igarashi Y."/>
            <person name="Osugi A."/>
            <person name="Mitarai S."/>
        </authorList>
    </citation>
    <scope>NUCLEOTIDE SEQUENCE [LARGE SCALE GENOMIC DNA]</scope>
    <source>
        <strain evidence="6 7">JCM 16370</strain>
    </source>
</reference>
<dbReference type="RefSeq" id="WP_083542820.1">
    <property type="nucleotide sequence ID" value="NZ_BAAAVX010000047.1"/>
</dbReference>
<evidence type="ECO:0000256" key="3">
    <source>
        <dbReference type="ARBA" id="ARBA00022723"/>
    </source>
</evidence>
<name>A0ABX8VF78_9MYCO</name>
<dbReference type="EMBL" id="CP080333">
    <property type="protein sequence ID" value="QYL16440.1"/>
    <property type="molecule type" value="Genomic_DNA"/>
</dbReference>
<proteinExistence type="predicted"/>
<evidence type="ECO:0000313" key="7">
    <source>
        <dbReference type="Proteomes" id="UP000825367"/>
    </source>
</evidence>
<dbReference type="InterPro" id="IPR006127">
    <property type="entry name" value="ZnuA-like"/>
</dbReference>
<feature type="chain" id="PRO_5047310325" evidence="5">
    <location>
        <begin position="19"/>
        <end position="305"/>
    </location>
</feature>
<dbReference type="Gene3D" id="3.40.50.1980">
    <property type="entry name" value="Nitrogenase molybdenum iron protein domain"/>
    <property type="match status" value="2"/>
</dbReference>
<organism evidence="6 7">
    <name type="scientific">Mycolicibacterium pallens</name>
    <dbReference type="NCBI Taxonomy" id="370524"/>
    <lineage>
        <taxon>Bacteria</taxon>
        <taxon>Bacillati</taxon>
        <taxon>Actinomycetota</taxon>
        <taxon>Actinomycetes</taxon>
        <taxon>Mycobacteriales</taxon>
        <taxon>Mycobacteriaceae</taxon>
        <taxon>Mycolicibacterium</taxon>
    </lineage>
</organism>
<feature type="signal peptide" evidence="5">
    <location>
        <begin position="1"/>
        <end position="18"/>
    </location>
</feature>
<evidence type="ECO:0000256" key="1">
    <source>
        <dbReference type="ARBA" id="ARBA00004196"/>
    </source>
</evidence>
<keyword evidence="7" id="KW-1185">Reference proteome</keyword>
<sequence length="305" mass="31359">MRTAAIRAVIGLSTVALVGGLTACGGDKSPGGAQASTPTVVASTDVWGSVAQAVAGDHAKVTSIITSASADPHSFEASPANAADIADASLVVYNGGGYDHWVDDVLASHKGVASVDAYSLLQAPPGEPQPANEHVFYDLNTARAVATKIAEKLAQDDPQHAADYKANAETFNRGADAIAQTEKANRTSHPGAAVVATEPVAHYLLVAAGLTDKTPAGFANAVEQDTDPAPVDVAAMLDLIKSRQVAAVVFNEQTVTEVTKQVQAAAQSAGIPVVSVTETLPAGKDYLSWQRDTADRLTAALQQNR</sequence>
<accession>A0ABX8VF78</accession>
<comment type="subcellular location">
    <subcellularLocation>
        <location evidence="1">Cell envelope</location>
    </subcellularLocation>
</comment>
<keyword evidence="2" id="KW-0813">Transport</keyword>
<dbReference type="PANTHER" id="PTHR42953">
    <property type="entry name" value="HIGH-AFFINITY ZINC UPTAKE SYSTEM PROTEIN ZNUA-RELATED"/>
    <property type="match status" value="1"/>
</dbReference>
<protein>
    <submittedName>
        <fullName evidence="6">Zinc ABC transporter substrate-binding protein</fullName>
    </submittedName>
</protein>
<evidence type="ECO:0000313" key="6">
    <source>
        <dbReference type="EMBL" id="QYL16440.1"/>
    </source>
</evidence>
<dbReference type="PANTHER" id="PTHR42953:SF1">
    <property type="entry name" value="METAL-BINDING PROTEIN HI_0362-RELATED"/>
    <property type="match status" value="1"/>
</dbReference>